<proteinExistence type="predicted"/>
<comment type="caution">
    <text evidence="1">The sequence shown here is derived from an EMBL/GenBank/DDBJ whole genome shotgun (WGS) entry which is preliminary data.</text>
</comment>
<protein>
    <submittedName>
        <fullName evidence="1">Killing trait, RebB</fullName>
    </submittedName>
</protein>
<evidence type="ECO:0000313" key="1">
    <source>
        <dbReference type="EMBL" id="KGJ87962.1"/>
    </source>
</evidence>
<accession>A0A099KD47</accession>
<organism evidence="1 2">
    <name type="scientific">Colwellia psychrerythraea</name>
    <name type="common">Vibrio psychroerythus</name>
    <dbReference type="NCBI Taxonomy" id="28229"/>
    <lineage>
        <taxon>Bacteria</taxon>
        <taxon>Pseudomonadati</taxon>
        <taxon>Pseudomonadota</taxon>
        <taxon>Gammaproteobacteria</taxon>
        <taxon>Alteromonadales</taxon>
        <taxon>Colwelliaceae</taxon>
        <taxon>Colwellia</taxon>
    </lineage>
</organism>
<dbReference type="Pfam" id="PF11747">
    <property type="entry name" value="RebB"/>
    <property type="match status" value="1"/>
</dbReference>
<dbReference type="PATRIC" id="fig|28229.3.peg.4271"/>
<dbReference type="RefSeq" id="WP_033084207.1">
    <property type="nucleotide sequence ID" value="NZ_JQEC01000070.1"/>
</dbReference>
<dbReference type="OrthoDB" id="5880103at2"/>
<dbReference type="InterPro" id="IPR021070">
    <property type="entry name" value="Killing_trait_RebB"/>
</dbReference>
<name>A0A099KD47_COLPS</name>
<dbReference type="AlphaFoldDB" id="A0A099KD47"/>
<evidence type="ECO:0000313" key="2">
    <source>
        <dbReference type="Proteomes" id="UP000029868"/>
    </source>
</evidence>
<reference evidence="1 2" key="1">
    <citation type="submission" date="2014-08" db="EMBL/GenBank/DDBJ databases">
        <title>Genomic and Phenotypic Diversity of Colwellia psychrerythraea strains from Disparate Marine Basins.</title>
        <authorList>
            <person name="Techtmann S.M."/>
            <person name="Stelling S.C."/>
            <person name="Utturkar S.M."/>
            <person name="Alshibli N."/>
            <person name="Harris A."/>
            <person name="Brown S.D."/>
            <person name="Hazen T.C."/>
        </authorList>
    </citation>
    <scope>NUCLEOTIDE SEQUENCE [LARGE SCALE GENOMIC DNA]</scope>
    <source>
        <strain evidence="1 2">GAB14E</strain>
    </source>
</reference>
<dbReference type="EMBL" id="JQEC01000070">
    <property type="protein sequence ID" value="KGJ87962.1"/>
    <property type="molecule type" value="Genomic_DNA"/>
</dbReference>
<sequence length="91" mass="9242">MANKKATVNEQITDSITQVNTKVLGDAPAMAMGNFYTSMGLALANANNNATTSQQQASITMQAATVQGVNALGAIGSAVIGRAAEGIVEKD</sequence>
<dbReference type="Proteomes" id="UP000029868">
    <property type="component" value="Unassembled WGS sequence"/>
</dbReference>
<gene>
    <name evidence="1" type="ORF">GAB14E_4295</name>
</gene>